<feature type="domain" description="GST C-terminal" evidence="2">
    <location>
        <begin position="88"/>
        <end position="200"/>
    </location>
</feature>
<dbReference type="InterPro" id="IPR040079">
    <property type="entry name" value="Glutathione_S-Trfase"/>
</dbReference>
<dbReference type="CDD" id="cd03046">
    <property type="entry name" value="GST_N_GTT1_like"/>
    <property type="match status" value="1"/>
</dbReference>
<dbReference type="PANTHER" id="PTHR44051:SF8">
    <property type="entry name" value="GLUTATHIONE S-TRANSFERASE GSTA"/>
    <property type="match status" value="1"/>
</dbReference>
<dbReference type="Gene3D" id="1.20.1050.10">
    <property type="match status" value="1"/>
</dbReference>
<dbReference type="SUPFAM" id="SSF52833">
    <property type="entry name" value="Thioredoxin-like"/>
    <property type="match status" value="1"/>
</dbReference>
<protein>
    <submittedName>
        <fullName evidence="3">Unannotated protein</fullName>
    </submittedName>
</protein>
<dbReference type="InterPro" id="IPR004046">
    <property type="entry name" value="GST_C"/>
</dbReference>
<evidence type="ECO:0000313" key="3">
    <source>
        <dbReference type="EMBL" id="CAB4920754.1"/>
    </source>
</evidence>
<name>A0A6J7HLK3_9ZZZZ</name>
<dbReference type="PANTHER" id="PTHR44051">
    <property type="entry name" value="GLUTATHIONE S-TRANSFERASE-RELATED"/>
    <property type="match status" value="1"/>
</dbReference>
<dbReference type="PROSITE" id="PS50404">
    <property type="entry name" value="GST_NTER"/>
    <property type="match status" value="1"/>
</dbReference>
<dbReference type="InterPro" id="IPR004045">
    <property type="entry name" value="Glutathione_S-Trfase_N"/>
</dbReference>
<dbReference type="InterPro" id="IPR036282">
    <property type="entry name" value="Glutathione-S-Trfase_C_sf"/>
</dbReference>
<evidence type="ECO:0000259" key="1">
    <source>
        <dbReference type="PROSITE" id="PS50404"/>
    </source>
</evidence>
<accession>A0A6J7HLK3</accession>
<dbReference type="PROSITE" id="PS50405">
    <property type="entry name" value="GST_CTER"/>
    <property type="match status" value="1"/>
</dbReference>
<dbReference type="SFLD" id="SFLDG00358">
    <property type="entry name" value="Main_(cytGST)"/>
    <property type="match status" value="1"/>
</dbReference>
<dbReference type="SUPFAM" id="SSF47616">
    <property type="entry name" value="GST C-terminal domain-like"/>
    <property type="match status" value="1"/>
</dbReference>
<evidence type="ECO:0000259" key="2">
    <source>
        <dbReference type="PROSITE" id="PS50405"/>
    </source>
</evidence>
<dbReference type="CDD" id="cd03207">
    <property type="entry name" value="GST_C_8"/>
    <property type="match status" value="1"/>
</dbReference>
<organism evidence="3">
    <name type="scientific">freshwater metagenome</name>
    <dbReference type="NCBI Taxonomy" id="449393"/>
    <lineage>
        <taxon>unclassified sequences</taxon>
        <taxon>metagenomes</taxon>
        <taxon>ecological metagenomes</taxon>
    </lineage>
</organism>
<dbReference type="InterPro" id="IPR036249">
    <property type="entry name" value="Thioredoxin-like_sf"/>
</dbReference>
<gene>
    <name evidence="3" type="ORF">UFOPK3674_00535</name>
</gene>
<dbReference type="AlphaFoldDB" id="A0A6J7HLK3"/>
<dbReference type="SFLD" id="SFLDS00019">
    <property type="entry name" value="Glutathione_Transferase_(cytos"/>
    <property type="match status" value="1"/>
</dbReference>
<feature type="domain" description="GST N-terminal" evidence="1">
    <location>
        <begin position="3"/>
        <end position="82"/>
    </location>
</feature>
<proteinExistence type="predicted"/>
<dbReference type="Gene3D" id="3.40.30.10">
    <property type="entry name" value="Glutaredoxin"/>
    <property type="match status" value="1"/>
</dbReference>
<dbReference type="InterPro" id="IPR010987">
    <property type="entry name" value="Glutathione-S-Trfase_C-like"/>
</dbReference>
<dbReference type="SFLD" id="SFLDG01150">
    <property type="entry name" value="Main.1:_Beta-like"/>
    <property type="match status" value="1"/>
</dbReference>
<sequence length="200" mass="21829">MLPAMRIFHREKAGRPIRALWTLEEAGVDYELVVMTAEEAAGDEHRARHPRGKVPVLETGGETVFESTALCLHAADLSADARLLGEPGSTERALVYQWLFFAMTEIEPPLIEAARTRESHPELAAKAVKKAQGNIDAVAANLGDRDFLVGDSFTVADIVMSEVLGIVPRFELGELTGALPAYVERMGQRPARVRAEARIG</sequence>
<dbReference type="Pfam" id="PF00043">
    <property type="entry name" value="GST_C"/>
    <property type="match status" value="1"/>
</dbReference>
<dbReference type="Pfam" id="PF02798">
    <property type="entry name" value="GST_N"/>
    <property type="match status" value="1"/>
</dbReference>
<reference evidence="3" key="1">
    <citation type="submission" date="2020-05" db="EMBL/GenBank/DDBJ databases">
        <authorList>
            <person name="Chiriac C."/>
            <person name="Salcher M."/>
            <person name="Ghai R."/>
            <person name="Kavagutti S V."/>
        </authorList>
    </citation>
    <scope>NUCLEOTIDE SEQUENCE</scope>
</reference>
<dbReference type="EMBL" id="CAFBMX010000002">
    <property type="protein sequence ID" value="CAB4920754.1"/>
    <property type="molecule type" value="Genomic_DNA"/>
</dbReference>